<dbReference type="Proteomes" id="UP001212042">
    <property type="component" value="Unassembled WGS sequence"/>
</dbReference>
<evidence type="ECO:0000256" key="1">
    <source>
        <dbReference type="SAM" id="MobiDB-lite"/>
    </source>
</evidence>
<reference evidence="2 3" key="1">
    <citation type="submission" date="2023-01" db="EMBL/GenBank/DDBJ databases">
        <title>Pseudomonas SA3-5T sp. nov., isolated from tidal flat sediment.</title>
        <authorList>
            <person name="Kim H.S."/>
            <person name="Kim J.-S."/>
            <person name="Suh M.K."/>
            <person name="Eom M.K."/>
            <person name="Lee J.-S."/>
        </authorList>
    </citation>
    <scope>NUCLEOTIDE SEQUENCE [LARGE SCALE GENOMIC DNA]</scope>
    <source>
        <strain evidence="2 3">SA3-5</strain>
    </source>
</reference>
<name>A0ABT4XH15_9PSED</name>
<evidence type="ECO:0000313" key="2">
    <source>
        <dbReference type="EMBL" id="MDA7087485.1"/>
    </source>
</evidence>
<dbReference type="EMBL" id="JAQJZJ010000006">
    <property type="protein sequence ID" value="MDA7087485.1"/>
    <property type="molecule type" value="Genomic_DNA"/>
</dbReference>
<comment type="caution">
    <text evidence="2">The sequence shown here is derived from an EMBL/GenBank/DDBJ whole genome shotgun (WGS) entry which is preliminary data.</text>
</comment>
<accession>A0ABT4XH15</accession>
<gene>
    <name evidence="2" type="ORF">PH586_13920</name>
</gene>
<sequence>MTASTTPHPDVPQQAVSSSLQAVEDGRTERVIASTQLPVIGQWFWVHEQWFGCVIGVGSNFVELSGPAGGKSSHNARIHFADISHALRHEPDHQRVLANKVEQSKAAIASLMQEVQTLTTSLGVAPRQQLEHSTPSSASGLATLAAQGDIEAYKKALITAQKEALPKLRDQLRSANETLMSWISAEMLPLEALAAQSTDVVDDIQDRVFNIELYAGLAESVVQFCEGQAAEASEKLRVFQRMLFCDEEALLAYDCGGLEISDLPSFQDWLSQPQNRDRLLPYPRCLVAMRVRRTGKDRDADGSLLSLMHNLALAEADHSTFLFIRNGEQLYRISTAIEFDELIFPDKAVFDPCEPMMVKMWGSRVEQKITRREFESRLASHDAWQARVEAWEEQHPCSEWEARNPGKNYYQANPHRLRNDGDNGFNPANWKPFDHSNVYYDEALKEIADDVRKYNRVAVIVQGLFDRSKCLAPHPPIRSWTAEGFRSAIELIYDAAGLSHGEPPCFETYRARCNALIGESSILFGQQLAWLKREAQRECRRIDKDPRSNNGTPRPKLFEPQGDPGPGYLARPSMVQVKARKAVFAWLRESRSQRAASSSPIRVTLSVPFDEMFNVSAYQPGDYRMFFQDHRTRKQYLKWAPLLMAAEDYHQGRLKANEPA</sequence>
<organism evidence="2 3">
    <name type="scientific">Pseudomonas aestuarii</name>
    <dbReference type="NCBI Taxonomy" id="3018340"/>
    <lineage>
        <taxon>Bacteria</taxon>
        <taxon>Pseudomonadati</taxon>
        <taxon>Pseudomonadota</taxon>
        <taxon>Gammaproteobacteria</taxon>
        <taxon>Pseudomonadales</taxon>
        <taxon>Pseudomonadaceae</taxon>
        <taxon>Pseudomonas</taxon>
    </lineage>
</organism>
<dbReference type="RefSeq" id="WP_271348367.1">
    <property type="nucleotide sequence ID" value="NZ_JAQJZJ010000006.1"/>
</dbReference>
<feature type="region of interest" description="Disordered" evidence="1">
    <location>
        <begin position="540"/>
        <end position="570"/>
    </location>
</feature>
<feature type="region of interest" description="Disordered" evidence="1">
    <location>
        <begin position="1"/>
        <end position="22"/>
    </location>
</feature>
<evidence type="ECO:0000313" key="3">
    <source>
        <dbReference type="Proteomes" id="UP001212042"/>
    </source>
</evidence>
<keyword evidence="3" id="KW-1185">Reference proteome</keyword>
<proteinExistence type="predicted"/>
<protein>
    <submittedName>
        <fullName evidence="2">Uncharacterized protein</fullName>
    </submittedName>
</protein>